<evidence type="ECO:0000313" key="5">
    <source>
        <dbReference type="Proteomes" id="UP001054252"/>
    </source>
</evidence>
<keyword evidence="5" id="KW-1185">Reference proteome</keyword>
<dbReference type="PANTHER" id="PTHR42738:SF7">
    <property type="entry name" value="HYDROXYMETHYLGLUTARYL-COA LYASE"/>
    <property type="match status" value="1"/>
</dbReference>
<name>A0AAV5M8J4_9ROSI</name>
<dbReference type="Gene3D" id="3.20.20.70">
    <property type="entry name" value="Aldolase class I"/>
    <property type="match status" value="1"/>
</dbReference>
<keyword evidence="2" id="KW-0456">Lyase</keyword>
<dbReference type="Proteomes" id="UP001054252">
    <property type="component" value="Unassembled WGS sequence"/>
</dbReference>
<evidence type="ECO:0000313" key="4">
    <source>
        <dbReference type="EMBL" id="GKV45213.1"/>
    </source>
</evidence>
<keyword evidence="1" id="KW-0479">Metal-binding</keyword>
<dbReference type="AlphaFoldDB" id="A0AAV5M8J4"/>
<comment type="caution">
    <text evidence="4">The sequence shown here is derived from an EMBL/GenBank/DDBJ whole genome shotgun (WGS) entry which is preliminary data.</text>
</comment>
<reference evidence="4 5" key="1">
    <citation type="journal article" date="2021" name="Commun. Biol.">
        <title>The genome of Shorea leprosula (Dipterocarpaceae) highlights the ecological relevance of drought in aseasonal tropical rainforests.</title>
        <authorList>
            <person name="Ng K.K.S."/>
            <person name="Kobayashi M.J."/>
            <person name="Fawcett J.A."/>
            <person name="Hatakeyama M."/>
            <person name="Paape T."/>
            <person name="Ng C.H."/>
            <person name="Ang C.C."/>
            <person name="Tnah L.H."/>
            <person name="Lee C.T."/>
            <person name="Nishiyama T."/>
            <person name="Sese J."/>
            <person name="O'Brien M.J."/>
            <person name="Copetti D."/>
            <person name="Mohd Noor M.I."/>
            <person name="Ong R.C."/>
            <person name="Putra M."/>
            <person name="Sireger I.Z."/>
            <person name="Indrioko S."/>
            <person name="Kosugi Y."/>
            <person name="Izuno A."/>
            <person name="Isagi Y."/>
            <person name="Lee S.L."/>
            <person name="Shimizu K.K."/>
        </authorList>
    </citation>
    <scope>NUCLEOTIDE SEQUENCE [LARGE SCALE GENOMIC DNA]</scope>
    <source>
        <strain evidence="4">214</strain>
    </source>
</reference>
<feature type="signal peptide" evidence="3">
    <location>
        <begin position="1"/>
        <end position="19"/>
    </location>
</feature>
<dbReference type="InterPro" id="IPR043594">
    <property type="entry name" value="HMGL"/>
</dbReference>
<keyword evidence="3" id="KW-0732">Signal</keyword>
<dbReference type="InterPro" id="IPR013785">
    <property type="entry name" value="Aldolase_TIM"/>
</dbReference>
<dbReference type="GO" id="GO:0046872">
    <property type="term" value="F:metal ion binding"/>
    <property type="evidence" value="ECO:0007669"/>
    <property type="project" value="UniProtKB-KW"/>
</dbReference>
<dbReference type="PANTHER" id="PTHR42738">
    <property type="entry name" value="HYDROXYMETHYLGLUTARYL-COA LYASE"/>
    <property type="match status" value="1"/>
</dbReference>
<gene>
    <name evidence="4" type="ORF">SLEP1_g52321</name>
</gene>
<feature type="chain" id="PRO_5043371982" evidence="3">
    <location>
        <begin position="20"/>
        <end position="67"/>
    </location>
</feature>
<protein>
    <submittedName>
        <fullName evidence="4">Uncharacterized protein</fullName>
    </submittedName>
</protein>
<dbReference type="GO" id="GO:0046951">
    <property type="term" value="P:ketone body biosynthetic process"/>
    <property type="evidence" value="ECO:0007669"/>
    <property type="project" value="TreeGrafter"/>
</dbReference>
<dbReference type="GO" id="GO:0004419">
    <property type="term" value="F:hydroxymethylglutaryl-CoA lyase activity"/>
    <property type="evidence" value="ECO:0007669"/>
    <property type="project" value="TreeGrafter"/>
</dbReference>
<dbReference type="GO" id="GO:0006552">
    <property type="term" value="P:L-leucine catabolic process"/>
    <property type="evidence" value="ECO:0007669"/>
    <property type="project" value="TreeGrafter"/>
</dbReference>
<sequence length="67" mass="7619">MLSMFLLMVISTMDSSVSGLGAYRFYPRVLSVNVTTGDVVYMLNGLRVKTIVDLEKLMSAAFWRFYL</sequence>
<evidence type="ECO:0000256" key="1">
    <source>
        <dbReference type="ARBA" id="ARBA00022723"/>
    </source>
</evidence>
<accession>A0AAV5M8J4</accession>
<evidence type="ECO:0000256" key="2">
    <source>
        <dbReference type="ARBA" id="ARBA00023239"/>
    </source>
</evidence>
<organism evidence="4 5">
    <name type="scientific">Rubroshorea leprosula</name>
    <dbReference type="NCBI Taxonomy" id="152421"/>
    <lineage>
        <taxon>Eukaryota</taxon>
        <taxon>Viridiplantae</taxon>
        <taxon>Streptophyta</taxon>
        <taxon>Embryophyta</taxon>
        <taxon>Tracheophyta</taxon>
        <taxon>Spermatophyta</taxon>
        <taxon>Magnoliopsida</taxon>
        <taxon>eudicotyledons</taxon>
        <taxon>Gunneridae</taxon>
        <taxon>Pentapetalae</taxon>
        <taxon>rosids</taxon>
        <taxon>malvids</taxon>
        <taxon>Malvales</taxon>
        <taxon>Dipterocarpaceae</taxon>
        <taxon>Rubroshorea</taxon>
    </lineage>
</organism>
<evidence type="ECO:0000256" key="3">
    <source>
        <dbReference type="SAM" id="SignalP"/>
    </source>
</evidence>
<dbReference type="EMBL" id="BPVZ01000191">
    <property type="protein sequence ID" value="GKV45213.1"/>
    <property type="molecule type" value="Genomic_DNA"/>
</dbReference>
<proteinExistence type="predicted"/>